<dbReference type="CDD" id="cd05466">
    <property type="entry name" value="PBP2_LTTR_substrate"/>
    <property type="match status" value="1"/>
</dbReference>
<keyword evidence="4" id="KW-0804">Transcription</keyword>
<dbReference type="Proteomes" id="UP001200313">
    <property type="component" value="Unassembled WGS sequence"/>
</dbReference>
<dbReference type="Gene3D" id="3.40.190.290">
    <property type="match status" value="1"/>
</dbReference>
<accession>A0AAW5JRJ9</accession>
<dbReference type="Gene3D" id="1.10.10.10">
    <property type="entry name" value="Winged helix-like DNA-binding domain superfamily/Winged helix DNA-binding domain"/>
    <property type="match status" value="1"/>
</dbReference>
<evidence type="ECO:0000259" key="5">
    <source>
        <dbReference type="PROSITE" id="PS50931"/>
    </source>
</evidence>
<evidence type="ECO:0000256" key="1">
    <source>
        <dbReference type="ARBA" id="ARBA00009437"/>
    </source>
</evidence>
<keyword evidence="3" id="KW-0238">DNA-binding</keyword>
<gene>
    <name evidence="6" type="ORF">L0P79_16730</name>
    <name evidence="7" type="ORF">NE579_14035</name>
</gene>
<comment type="caution">
    <text evidence="7">The sequence shown here is derived from an EMBL/GenBank/DDBJ whole genome shotgun (WGS) entry which is preliminary data.</text>
</comment>
<dbReference type="InterPro" id="IPR050950">
    <property type="entry name" value="HTH-type_LysR_regulators"/>
</dbReference>
<evidence type="ECO:0000313" key="9">
    <source>
        <dbReference type="Proteomes" id="UP001204562"/>
    </source>
</evidence>
<dbReference type="AlphaFoldDB" id="A0AAW5JRJ9"/>
<dbReference type="InterPro" id="IPR000847">
    <property type="entry name" value="LysR_HTH_N"/>
</dbReference>
<sequence length="328" mass="37175">MDFNKVHYMIAVAELKSFSKAAEKCFISQPALTRCIKNMEEELGVKLFDRSCSPIRLTYAGERYLAGMREILAMKGRLDQEMAEIAAAKKDRLVLGMASTRCHTWLPRILPAFKAENPGVEVQLVEGNSLTLEQMLTKETIDIFFIGTQPVLTEGVGFIHLCDEEMTEVVSRLHPVLAGLKLPANQPNVLQYLPPKLLDRLPFFSATPSQGTYYLAHRLFEQYRLQPEVVMEIINTTTAYRLASRGKGFAIAPVSVTFEEQFDPAPLFCSIEEKPTVRSMGMLYKKNRKLSPAALRFIEMAQREIPKFVDTHIPRFQVRHDIDFSAAL</sequence>
<feature type="domain" description="HTH lysR-type" evidence="5">
    <location>
        <begin position="1"/>
        <end position="58"/>
    </location>
</feature>
<dbReference type="InterPro" id="IPR005119">
    <property type="entry name" value="LysR_subst-bd"/>
</dbReference>
<dbReference type="FunFam" id="1.10.10.10:FF:000001">
    <property type="entry name" value="LysR family transcriptional regulator"/>
    <property type="match status" value="1"/>
</dbReference>
<name>A0AAW5JRJ9_9FIRM</name>
<dbReference type="PROSITE" id="PS50931">
    <property type="entry name" value="HTH_LYSR"/>
    <property type="match status" value="1"/>
</dbReference>
<dbReference type="InterPro" id="IPR036388">
    <property type="entry name" value="WH-like_DNA-bd_sf"/>
</dbReference>
<dbReference type="Proteomes" id="UP001204562">
    <property type="component" value="Unassembled WGS sequence"/>
</dbReference>
<comment type="similarity">
    <text evidence="1">Belongs to the LysR transcriptional regulatory family.</text>
</comment>
<reference evidence="6 8" key="1">
    <citation type="submission" date="2022-01" db="EMBL/GenBank/DDBJ databases">
        <title>Collection of gut derived symbiotic bacterial strains cultured from healthy donors.</title>
        <authorList>
            <person name="Lin H."/>
            <person name="Kohout C."/>
            <person name="Waligurski E."/>
            <person name="Pamer E.G."/>
        </authorList>
    </citation>
    <scope>NUCLEOTIDE SEQUENCE [LARGE SCALE GENOMIC DNA]</scope>
    <source>
        <strain evidence="6 8">DFI.3.7</strain>
    </source>
</reference>
<evidence type="ECO:0000256" key="2">
    <source>
        <dbReference type="ARBA" id="ARBA00023015"/>
    </source>
</evidence>
<dbReference type="GO" id="GO:0003677">
    <property type="term" value="F:DNA binding"/>
    <property type="evidence" value="ECO:0007669"/>
    <property type="project" value="UniProtKB-KW"/>
</dbReference>
<dbReference type="SUPFAM" id="SSF46785">
    <property type="entry name" value="Winged helix' DNA-binding domain"/>
    <property type="match status" value="1"/>
</dbReference>
<dbReference type="GO" id="GO:0005829">
    <property type="term" value="C:cytosol"/>
    <property type="evidence" value="ECO:0007669"/>
    <property type="project" value="TreeGrafter"/>
</dbReference>
<dbReference type="PRINTS" id="PR00039">
    <property type="entry name" value="HTHLYSR"/>
</dbReference>
<dbReference type="EMBL" id="JAKNJB010000041">
    <property type="protein sequence ID" value="MCG4528690.1"/>
    <property type="molecule type" value="Genomic_DNA"/>
</dbReference>
<organism evidence="7 9">
    <name type="scientific">Intestinimonas massiliensis</name>
    <name type="common">ex Afouda et al. 2020</name>
    <dbReference type="NCBI Taxonomy" id="1673721"/>
    <lineage>
        <taxon>Bacteria</taxon>
        <taxon>Bacillati</taxon>
        <taxon>Bacillota</taxon>
        <taxon>Clostridia</taxon>
        <taxon>Eubacteriales</taxon>
        <taxon>Intestinimonas</taxon>
    </lineage>
</organism>
<dbReference type="PANTHER" id="PTHR30419">
    <property type="entry name" value="HTH-TYPE TRANSCRIPTIONAL REGULATOR YBHD"/>
    <property type="match status" value="1"/>
</dbReference>
<evidence type="ECO:0000313" key="7">
    <source>
        <dbReference type="EMBL" id="MCQ4771562.1"/>
    </source>
</evidence>
<dbReference type="SUPFAM" id="SSF53850">
    <property type="entry name" value="Periplasmic binding protein-like II"/>
    <property type="match status" value="1"/>
</dbReference>
<dbReference type="RefSeq" id="WP_238074973.1">
    <property type="nucleotide sequence ID" value="NZ_JAKNJB010000041.1"/>
</dbReference>
<dbReference type="Pfam" id="PF00126">
    <property type="entry name" value="HTH_1"/>
    <property type="match status" value="1"/>
</dbReference>
<evidence type="ECO:0000256" key="3">
    <source>
        <dbReference type="ARBA" id="ARBA00023125"/>
    </source>
</evidence>
<keyword evidence="8" id="KW-1185">Reference proteome</keyword>
<evidence type="ECO:0000256" key="4">
    <source>
        <dbReference type="ARBA" id="ARBA00023163"/>
    </source>
</evidence>
<dbReference type="InterPro" id="IPR036390">
    <property type="entry name" value="WH_DNA-bd_sf"/>
</dbReference>
<keyword evidence="2" id="KW-0805">Transcription regulation</keyword>
<evidence type="ECO:0000313" key="8">
    <source>
        <dbReference type="Proteomes" id="UP001200313"/>
    </source>
</evidence>
<reference evidence="7" key="2">
    <citation type="submission" date="2022-06" db="EMBL/GenBank/DDBJ databases">
        <title>Isolation of gut microbiota from human fecal samples.</title>
        <authorList>
            <person name="Pamer E.G."/>
            <person name="Barat B."/>
            <person name="Waligurski E."/>
            <person name="Medina S."/>
            <person name="Paddock L."/>
            <person name="Mostad J."/>
        </authorList>
    </citation>
    <scope>NUCLEOTIDE SEQUENCE</scope>
    <source>
        <strain evidence="7">DFI.9.91</strain>
    </source>
</reference>
<protein>
    <submittedName>
        <fullName evidence="7">LysR family transcriptional regulator</fullName>
    </submittedName>
</protein>
<dbReference type="GO" id="GO:0003700">
    <property type="term" value="F:DNA-binding transcription factor activity"/>
    <property type="evidence" value="ECO:0007669"/>
    <property type="project" value="InterPro"/>
</dbReference>
<dbReference type="EMBL" id="JANFYS010000035">
    <property type="protein sequence ID" value="MCQ4771562.1"/>
    <property type="molecule type" value="Genomic_DNA"/>
</dbReference>
<dbReference type="Pfam" id="PF03466">
    <property type="entry name" value="LysR_substrate"/>
    <property type="match status" value="1"/>
</dbReference>
<evidence type="ECO:0000313" key="6">
    <source>
        <dbReference type="EMBL" id="MCG4528690.1"/>
    </source>
</evidence>
<proteinExistence type="inferred from homology"/>